<organism evidence="2 3">
    <name type="scientific">Armillaria solidipes</name>
    <dbReference type="NCBI Taxonomy" id="1076256"/>
    <lineage>
        <taxon>Eukaryota</taxon>
        <taxon>Fungi</taxon>
        <taxon>Dikarya</taxon>
        <taxon>Basidiomycota</taxon>
        <taxon>Agaricomycotina</taxon>
        <taxon>Agaricomycetes</taxon>
        <taxon>Agaricomycetidae</taxon>
        <taxon>Agaricales</taxon>
        <taxon>Marasmiineae</taxon>
        <taxon>Physalacriaceae</taxon>
        <taxon>Armillaria</taxon>
    </lineage>
</organism>
<keyword evidence="1" id="KW-1133">Transmembrane helix</keyword>
<evidence type="ECO:0000313" key="2">
    <source>
        <dbReference type="EMBL" id="PBK70048.1"/>
    </source>
</evidence>
<sequence>MLLADQHIMIRGGSRKVAAVMYTFSIILMVYWCHVRFGRGKHVFLVPLHLPLCRQIMVMAQNPSCNRLTILMGCLEMDISYRCYLVQLLTVRTSNIIVRNPFCGSCYASLSEVRLRRAAATNNSVCV</sequence>
<keyword evidence="1" id="KW-0472">Membrane</keyword>
<dbReference type="AlphaFoldDB" id="A0A2H3BVH0"/>
<dbReference type="EMBL" id="KZ293427">
    <property type="protein sequence ID" value="PBK70048.1"/>
    <property type="molecule type" value="Genomic_DNA"/>
</dbReference>
<evidence type="ECO:0000313" key="3">
    <source>
        <dbReference type="Proteomes" id="UP000218334"/>
    </source>
</evidence>
<dbReference type="Proteomes" id="UP000218334">
    <property type="component" value="Unassembled WGS sequence"/>
</dbReference>
<evidence type="ECO:0000256" key="1">
    <source>
        <dbReference type="SAM" id="Phobius"/>
    </source>
</evidence>
<reference evidence="3" key="1">
    <citation type="journal article" date="2017" name="Nat. Ecol. Evol.">
        <title>Genome expansion and lineage-specific genetic innovations in the forest pathogenic fungi Armillaria.</title>
        <authorList>
            <person name="Sipos G."/>
            <person name="Prasanna A.N."/>
            <person name="Walter M.C."/>
            <person name="O'Connor E."/>
            <person name="Balint B."/>
            <person name="Krizsan K."/>
            <person name="Kiss B."/>
            <person name="Hess J."/>
            <person name="Varga T."/>
            <person name="Slot J."/>
            <person name="Riley R."/>
            <person name="Boka B."/>
            <person name="Rigling D."/>
            <person name="Barry K."/>
            <person name="Lee J."/>
            <person name="Mihaltcheva S."/>
            <person name="LaButti K."/>
            <person name="Lipzen A."/>
            <person name="Waldron R."/>
            <person name="Moloney N.M."/>
            <person name="Sperisen C."/>
            <person name="Kredics L."/>
            <person name="Vagvoelgyi C."/>
            <person name="Patrignani A."/>
            <person name="Fitzpatrick D."/>
            <person name="Nagy I."/>
            <person name="Doyle S."/>
            <person name="Anderson J.B."/>
            <person name="Grigoriev I.V."/>
            <person name="Gueldener U."/>
            <person name="Muensterkoetter M."/>
            <person name="Nagy L.G."/>
        </authorList>
    </citation>
    <scope>NUCLEOTIDE SEQUENCE [LARGE SCALE GENOMIC DNA]</scope>
    <source>
        <strain evidence="3">28-4</strain>
    </source>
</reference>
<gene>
    <name evidence="2" type="ORF">ARMSODRAFT_122829</name>
</gene>
<keyword evidence="3" id="KW-1185">Reference proteome</keyword>
<protein>
    <submittedName>
        <fullName evidence="2">Uncharacterized protein</fullName>
    </submittedName>
</protein>
<accession>A0A2H3BVH0</accession>
<feature type="transmembrane region" description="Helical" evidence="1">
    <location>
        <begin position="17"/>
        <end position="35"/>
    </location>
</feature>
<name>A0A2H3BVH0_9AGAR</name>
<keyword evidence="1" id="KW-0812">Transmembrane</keyword>
<proteinExistence type="predicted"/>